<protein>
    <submittedName>
        <fullName evidence="2">VWA domain-containing protein</fullName>
    </submittedName>
</protein>
<comment type="caution">
    <text evidence="2">The sequence shown here is derived from an EMBL/GenBank/DDBJ whole genome shotgun (WGS) entry which is preliminary data.</text>
</comment>
<dbReference type="InterPro" id="IPR019303">
    <property type="entry name" value="vWA_TerF_C"/>
</dbReference>
<evidence type="ECO:0000259" key="1">
    <source>
        <dbReference type="Pfam" id="PF10138"/>
    </source>
</evidence>
<dbReference type="RefSeq" id="WP_089609989.1">
    <property type="nucleotide sequence ID" value="NZ_CP022121.1"/>
</dbReference>
<reference evidence="2 3" key="1">
    <citation type="submission" date="2022-08" db="EMBL/GenBank/DDBJ databases">
        <title>Proteogenomics of the novel Dehalobacterium formicoaceticum strain EZ94 highlights a key role of methyltransferases during anaerobic dichloromethane degradation.</title>
        <authorList>
            <person name="Wasmund K."/>
        </authorList>
    </citation>
    <scope>NUCLEOTIDE SEQUENCE [LARGE SCALE GENOMIC DNA]</scope>
    <source>
        <strain evidence="2 3">EZ94</strain>
    </source>
</reference>
<evidence type="ECO:0000313" key="2">
    <source>
        <dbReference type="EMBL" id="MCR6544529.1"/>
    </source>
</evidence>
<dbReference type="InterPro" id="IPR036465">
    <property type="entry name" value="vWFA_dom_sf"/>
</dbReference>
<dbReference type="Pfam" id="PF10138">
    <property type="entry name" value="vWA-TerF-like"/>
    <property type="match status" value="1"/>
</dbReference>
<sequence>MTNQNKNVLEEKVLTELNIRKGIFETSAAQKNALDLKVQVEIAFDSSGSMPPLYRNGTVQAIIEAIFPFASYFNQEKELNLCTFSHDVKKHKSVTESNLYNYTLDEIFKNRKFPLCGRREFYPLMHDIFTRDQEADNQDCTRLVFIVTNGNAYDQDRYQELLLESSHKNIFWQFISLETALQGNLLNKELLAGQGANNIGFLGFPIDRPVFHKRFYDLFLNKFLLWEKEARLKGIISRRSQVA</sequence>
<feature type="domain" description="vWA found in TerF C terminus" evidence="1">
    <location>
        <begin position="38"/>
        <end position="236"/>
    </location>
</feature>
<dbReference type="EMBL" id="JANPWE010000001">
    <property type="protein sequence ID" value="MCR6544529.1"/>
    <property type="molecule type" value="Genomic_DNA"/>
</dbReference>
<proteinExistence type="predicted"/>
<organism evidence="2 3">
    <name type="scientific">Dehalobacterium formicoaceticum</name>
    <dbReference type="NCBI Taxonomy" id="51515"/>
    <lineage>
        <taxon>Bacteria</taxon>
        <taxon>Bacillati</taxon>
        <taxon>Bacillota</taxon>
        <taxon>Clostridia</taxon>
        <taxon>Eubacteriales</taxon>
        <taxon>Peptococcaceae</taxon>
        <taxon>Dehalobacterium</taxon>
    </lineage>
</organism>
<keyword evidence="3" id="KW-1185">Reference proteome</keyword>
<dbReference type="SUPFAM" id="SSF53300">
    <property type="entry name" value="vWA-like"/>
    <property type="match status" value="1"/>
</dbReference>
<name>A0ABT1Y0Y4_9FIRM</name>
<gene>
    <name evidence="2" type="ORF">NVS47_03205</name>
</gene>
<dbReference type="Proteomes" id="UP001524944">
    <property type="component" value="Unassembled WGS sequence"/>
</dbReference>
<accession>A0ABT1Y0Y4</accession>
<evidence type="ECO:0000313" key="3">
    <source>
        <dbReference type="Proteomes" id="UP001524944"/>
    </source>
</evidence>